<evidence type="ECO:0000313" key="2">
    <source>
        <dbReference type="EMBL" id="MBW60628.1"/>
    </source>
</evidence>
<name>A0A2M4C6N5_9DIPT</name>
<accession>A0A2M4C6N5</accession>
<proteinExistence type="predicted"/>
<organism evidence="2">
    <name type="scientific">Anopheles marajoara</name>
    <dbReference type="NCBI Taxonomy" id="58244"/>
    <lineage>
        <taxon>Eukaryota</taxon>
        <taxon>Metazoa</taxon>
        <taxon>Ecdysozoa</taxon>
        <taxon>Arthropoda</taxon>
        <taxon>Hexapoda</taxon>
        <taxon>Insecta</taxon>
        <taxon>Pterygota</taxon>
        <taxon>Neoptera</taxon>
        <taxon>Endopterygota</taxon>
        <taxon>Diptera</taxon>
        <taxon>Nematocera</taxon>
        <taxon>Culicoidea</taxon>
        <taxon>Culicidae</taxon>
        <taxon>Anophelinae</taxon>
        <taxon>Anopheles</taxon>
    </lineage>
</organism>
<reference evidence="2" key="1">
    <citation type="submission" date="2018-01" db="EMBL/GenBank/DDBJ databases">
        <title>An insight into the sialome of Amazonian anophelines.</title>
        <authorList>
            <person name="Ribeiro J.M."/>
            <person name="Scarpassa V."/>
            <person name="Calvo E."/>
        </authorList>
    </citation>
    <scope>NUCLEOTIDE SEQUENCE</scope>
    <source>
        <tissue evidence="2">Salivary glands</tissue>
    </source>
</reference>
<sequence>MVSLIGGSVSSSVLLLMLDDSLAISSCTRFVLMHGMVAASRCSFCVSSVLVELLSFSRLSTLFVPIKLKLSLNNVRKGPTNSTHKNHETRQTRPEPPQIEPDRPTVQTVQPILKRFFKKKTTNDDTHKNAQPEHKHSLIQKTDPRAESKTPEQTTNNKNVTKTLTAQQQTTSTKDHCTQTPPTNQTIVREGGVVDVERTVRFVRTLLYEPVRLQRVLGIGAGVFL</sequence>
<feature type="region of interest" description="Disordered" evidence="1">
    <location>
        <begin position="75"/>
        <end position="161"/>
    </location>
</feature>
<protein>
    <submittedName>
        <fullName evidence="2">Putative secreted protein</fullName>
    </submittedName>
</protein>
<dbReference type="AlphaFoldDB" id="A0A2M4C6N5"/>
<evidence type="ECO:0000256" key="1">
    <source>
        <dbReference type="SAM" id="MobiDB-lite"/>
    </source>
</evidence>
<feature type="compositionally biased region" description="Basic and acidic residues" evidence="1">
    <location>
        <begin position="121"/>
        <end position="150"/>
    </location>
</feature>
<dbReference type="EMBL" id="GGFJ01011487">
    <property type="protein sequence ID" value="MBW60628.1"/>
    <property type="molecule type" value="Transcribed_RNA"/>
</dbReference>